<dbReference type="OrthoDB" id="9782855at2"/>
<dbReference type="Gene3D" id="3.40.50.150">
    <property type="entry name" value="Vaccinia Virus protein VP39"/>
    <property type="match status" value="1"/>
</dbReference>
<accession>A0A139XEM6</accession>
<dbReference type="AlphaFoldDB" id="A0A139XEM6"/>
<dbReference type="PIRSF" id="PIRSF003085">
    <property type="entry name" value="CMAS"/>
    <property type="match status" value="1"/>
</dbReference>
<dbReference type="InterPro" id="IPR050723">
    <property type="entry name" value="CFA/CMAS"/>
</dbReference>
<dbReference type="STRING" id="128403.WA1_13565"/>
<reference evidence="6 7" key="1">
    <citation type="journal article" date="2013" name="Genome Biol. Evol.">
        <title>Genomes of Stigonematalean cyanobacteria (subsection V) and the evolution of oxygenic photosynthesis from prokaryotes to plastids.</title>
        <authorList>
            <person name="Dagan T."/>
            <person name="Roettger M."/>
            <person name="Stucken K."/>
            <person name="Landan G."/>
            <person name="Koch R."/>
            <person name="Major P."/>
            <person name="Gould S.B."/>
            <person name="Goremykin V.V."/>
            <person name="Rippka R."/>
            <person name="Tandeau de Marsac N."/>
            <person name="Gugger M."/>
            <person name="Lockhart P.J."/>
            <person name="Allen J.F."/>
            <person name="Brune I."/>
            <person name="Maus I."/>
            <person name="Puhler A."/>
            <person name="Martin W.F."/>
        </authorList>
    </citation>
    <scope>NUCLEOTIDE SEQUENCE [LARGE SCALE GENOMIC DNA]</scope>
    <source>
        <strain evidence="6 7">PCC 7110</strain>
    </source>
</reference>
<protein>
    <submittedName>
        <fullName evidence="6">Methyltransferase</fullName>
    </submittedName>
</protein>
<keyword evidence="7" id="KW-1185">Reference proteome</keyword>
<evidence type="ECO:0000256" key="2">
    <source>
        <dbReference type="ARBA" id="ARBA00022603"/>
    </source>
</evidence>
<evidence type="ECO:0000313" key="7">
    <source>
        <dbReference type="Proteomes" id="UP000076925"/>
    </source>
</evidence>
<dbReference type="GO" id="GO:0008610">
    <property type="term" value="P:lipid biosynthetic process"/>
    <property type="evidence" value="ECO:0007669"/>
    <property type="project" value="InterPro"/>
</dbReference>
<comment type="caution">
    <text evidence="6">The sequence shown here is derived from an EMBL/GenBank/DDBJ whole genome shotgun (WGS) entry which is preliminary data.</text>
</comment>
<keyword evidence="3 6" id="KW-0808">Transferase</keyword>
<sequence length="440" mass="50612">MVRHDTSEENTFAQPATAKLGNGSLALSSSDRFSNLPNGERYLYQLFSLIEAGNLTVTNPEGRVFHFGLASSEEPLRMNIHNPNTYNRILTFGALGFCEAYMDSWWDEENNNLVELIGLLYRSNVSNKARNKVTIPLALKVITQRLRTLPILIQNSRKNVQHHYDLGNDFYRHFLDPTMTYSCGYRLREADSLEQMQLQKYELICRKLALQPGESVIDIGCGWGGMLIYAAERYGISGTGVTLSVEQAKLAQELIEQRGLSDRIKIIIADYREVQGQFNKFVSIGMFEHVGKRNFSTFMQKTSELLTPNGVGLLHTIVTQSNERNGAWVDKYIFPGGYAPQLHELTQELWAAKLSIAHCENLKPHYAETMKRWSYNFMSNRAKIASLDQTYDERFLRMWYLYLQSFEASFRYGGLHVYQMLFYKGKQWRLDTPLTFTAKD</sequence>
<name>A0A139XEM6_9CYAN</name>
<dbReference type="InterPro" id="IPR003333">
    <property type="entry name" value="CMAS"/>
</dbReference>
<evidence type="ECO:0000313" key="6">
    <source>
        <dbReference type="EMBL" id="KYC43123.1"/>
    </source>
</evidence>
<evidence type="ECO:0000256" key="5">
    <source>
        <dbReference type="ARBA" id="ARBA00023098"/>
    </source>
</evidence>
<dbReference type="PANTHER" id="PTHR43667">
    <property type="entry name" value="CYCLOPROPANE-FATTY-ACYL-PHOSPHOLIPID SYNTHASE"/>
    <property type="match status" value="1"/>
</dbReference>
<gene>
    <name evidence="6" type="ORF">WA1_13565</name>
</gene>
<dbReference type="SUPFAM" id="SSF53335">
    <property type="entry name" value="S-adenosyl-L-methionine-dependent methyltransferases"/>
    <property type="match status" value="1"/>
</dbReference>
<dbReference type="CDD" id="cd02440">
    <property type="entry name" value="AdoMet_MTases"/>
    <property type="match status" value="1"/>
</dbReference>
<dbReference type="Pfam" id="PF02353">
    <property type="entry name" value="CMAS"/>
    <property type="match status" value="1"/>
</dbReference>
<dbReference type="GO" id="GO:0032259">
    <property type="term" value="P:methylation"/>
    <property type="evidence" value="ECO:0007669"/>
    <property type="project" value="UniProtKB-KW"/>
</dbReference>
<proteinExistence type="inferred from homology"/>
<dbReference type="PANTHER" id="PTHR43667:SF2">
    <property type="entry name" value="FATTY ACID C-METHYL TRANSFERASE"/>
    <property type="match status" value="1"/>
</dbReference>
<keyword evidence="5" id="KW-0443">Lipid metabolism</keyword>
<evidence type="ECO:0000256" key="1">
    <source>
        <dbReference type="ARBA" id="ARBA00010815"/>
    </source>
</evidence>
<evidence type="ECO:0000256" key="4">
    <source>
        <dbReference type="ARBA" id="ARBA00022691"/>
    </source>
</evidence>
<dbReference type="GO" id="GO:0008168">
    <property type="term" value="F:methyltransferase activity"/>
    <property type="evidence" value="ECO:0007669"/>
    <property type="project" value="UniProtKB-KW"/>
</dbReference>
<dbReference type="EMBL" id="ANNX02000016">
    <property type="protein sequence ID" value="KYC43123.1"/>
    <property type="molecule type" value="Genomic_DNA"/>
</dbReference>
<dbReference type="Proteomes" id="UP000076925">
    <property type="component" value="Unassembled WGS sequence"/>
</dbReference>
<keyword evidence="2 6" id="KW-0489">Methyltransferase</keyword>
<dbReference type="InterPro" id="IPR029063">
    <property type="entry name" value="SAM-dependent_MTases_sf"/>
</dbReference>
<keyword evidence="4" id="KW-0949">S-adenosyl-L-methionine</keyword>
<evidence type="ECO:0000256" key="3">
    <source>
        <dbReference type="ARBA" id="ARBA00022679"/>
    </source>
</evidence>
<dbReference type="RefSeq" id="WP_017745291.1">
    <property type="nucleotide sequence ID" value="NZ_KQ976354.1"/>
</dbReference>
<organism evidence="6 7">
    <name type="scientific">Scytonema hofmannii PCC 7110</name>
    <dbReference type="NCBI Taxonomy" id="128403"/>
    <lineage>
        <taxon>Bacteria</taxon>
        <taxon>Bacillati</taxon>
        <taxon>Cyanobacteriota</taxon>
        <taxon>Cyanophyceae</taxon>
        <taxon>Nostocales</taxon>
        <taxon>Scytonemataceae</taxon>
        <taxon>Scytonema</taxon>
    </lineage>
</organism>
<comment type="similarity">
    <text evidence="1">Belongs to the CFA/CMAS family.</text>
</comment>